<protein>
    <submittedName>
        <fullName evidence="6">Sodium:proton antiporter</fullName>
    </submittedName>
</protein>
<dbReference type="AlphaFoldDB" id="A0A918TXK8"/>
<name>A0A918TXK8_9RHOB</name>
<keyword evidence="7" id="KW-1185">Reference proteome</keyword>
<evidence type="ECO:0000313" key="7">
    <source>
        <dbReference type="Proteomes" id="UP000638981"/>
    </source>
</evidence>
<gene>
    <name evidence="6" type="ORF">GCM10007315_33760</name>
</gene>
<sequence>MTANLTAKTVKPFNQRIRIWGLRLFFLAAVPLILFTRSAWGESDWQFGVMEVSGVFLIIAGVLGRFWAILYIGALKNRGVMQEGPYSICRHPLYLFSTIGVFGFGFMLGSLTLAAGLGLSVLMILQATASREERFLRSEFGAEYQAYAARVPRILPKPSLFTTGPVIEVSVAALRVNFADALVFLAFIPLAEMMEAVHEKGWLPSVVLY</sequence>
<accession>A0A918TXK8</accession>
<dbReference type="PANTHER" id="PTHR12714:SF9">
    <property type="entry name" value="PROTEIN-S-ISOPRENYLCYSTEINE O-METHYLTRANSFERASE"/>
    <property type="match status" value="1"/>
</dbReference>
<dbReference type="RefSeq" id="WP_189413249.1">
    <property type="nucleotide sequence ID" value="NZ_BMYJ01000013.1"/>
</dbReference>
<evidence type="ECO:0000256" key="2">
    <source>
        <dbReference type="ARBA" id="ARBA00022692"/>
    </source>
</evidence>
<keyword evidence="2 5" id="KW-0812">Transmembrane</keyword>
<comment type="caution">
    <text evidence="6">The sequence shown here is derived from an EMBL/GenBank/DDBJ whole genome shotgun (WGS) entry which is preliminary data.</text>
</comment>
<feature type="transmembrane region" description="Helical" evidence="5">
    <location>
        <begin position="20"/>
        <end position="40"/>
    </location>
</feature>
<dbReference type="Pfam" id="PF04191">
    <property type="entry name" value="PEMT"/>
    <property type="match status" value="1"/>
</dbReference>
<proteinExistence type="predicted"/>
<dbReference type="PANTHER" id="PTHR12714">
    <property type="entry name" value="PROTEIN-S ISOPRENYLCYSTEINE O-METHYLTRANSFERASE"/>
    <property type="match status" value="1"/>
</dbReference>
<keyword evidence="3 5" id="KW-1133">Transmembrane helix</keyword>
<comment type="subcellular location">
    <subcellularLocation>
        <location evidence="1">Endomembrane system</location>
        <topology evidence="1">Multi-pass membrane protein</topology>
    </subcellularLocation>
</comment>
<evidence type="ECO:0000256" key="5">
    <source>
        <dbReference type="SAM" id="Phobius"/>
    </source>
</evidence>
<dbReference type="GO" id="GO:0016740">
    <property type="term" value="F:transferase activity"/>
    <property type="evidence" value="ECO:0007669"/>
    <property type="project" value="UniProtKB-ARBA"/>
</dbReference>
<evidence type="ECO:0000256" key="3">
    <source>
        <dbReference type="ARBA" id="ARBA00022989"/>
    </source>
</evidence>
<dbReference type="Gene3D" id="1.20.120.1630">
    <property type="match status" value="1"/>
</dbReference>
<organism evidence="6 7">
    <name type="scientific">Neogemmobacter tilapiae</name>
    <dbReference type="NCBI Taxonomy" id="875041"/>
    <lineage>
        <taxon>Bacteria</taxon>
        <taxon>Pseudomonadati</taxon>
        <taxon>Pseudomonadota</taxon>
        <taxon>Alphaproteobacteria</taxon>
        <taxon>Rhodobacterales</taxon>
        <taxon>Paracoccaceae</taxon>
        <taxon>Neogemmobacter</taxon>
    </lineage>
</organism>
<reference evidence="6" key="1">
    <citation type="journal article" date="2014" name="Int. J. Syst. Evol. Microbiol.">
        <title>Complete genome sequence of Corynebacterium casei LMG S-19264T (=DSM 44701T), isolated from a smear-ripened cheese.</title>
        <authorList>
            <consortium name="US DOE Joint Genome Institute (JGI-PGF)"/>
            <person name="Walter F."/>
            <person name="Albersmeier A."/>
            <person name="Kalinowski J."/>
            <person name="Ruckert C."/>
        </authorList>
    </citation>
    <scope>NUCLEOTIDE SEQUENCE</scope>
    <source>
        <strain evidence="6">KCTC 23310</strain>
    </source>
</reference>
<evidence type="ECO:0000256" key="1">
    <source>
        <dbReference type="ARBA" id="ARBA00004127"/>
    </source>
</evidence>
<dbReference type="GO" id="GO:0012505">
    <property type="term" value="C:endomembrane system"/>
    <property type="evidence" value="ECO:0007669"/>
    <property type="project" value="UniProtKB-SubCell"/>
</dbReference>
<dbReference type="InterPro" id="IPR007318">
    <property type="entry name" value="Phopholipid_MeTrfase"/>
</dbReference>
<dbReference type="Proteomes" id="UP000638981">
    <property type="component" value="Unassembled WGS sequence"/>
</dbReference>
<evidence type="ECO:0000313" key="6">
    <source>
        <dbReference type="EMBL" id="GHC66226.1"/>
    </source>
</evidence>
<feature type="transmembrane region" description="Helical" evidence="5">
    <location>
        <begin position="52"/>
        <end position="72"/>
    </location>
</feature>
<evidence type="ECO:0000256" key="4">
    <source>
        <dbReference type="ARBA" id="ARBA00023136"/>
    </source>
</evidence>
<reference evidence="6" key="2">
    <citation type="submission" date="2020-09" db="EMBL/GenBank/DDBJ databases">
        <authorList>
            <person name="Sun Q."/>
            <person name="Kim S."/>
        </authorList>
    </citation>
    <scope>NUCLEOTIDE SEQUENCE</scope>
    <source>
        <strain evidence="6">KCTC 23310</strain>
    </source>
</reference>
<feature type="transmembrane region" description="Helical" evidence="5">
    <location>
        <begin position="93"/>
        <end position="125"/>
    </location>
</feature>
<dbReference type="EMBL" id="BMYJ01000013">
    <property type="protein sequence ID" value="GHC66226.1"/>
    <property type="molecule type" value="Genomic_DNA"/>
</dbReference>
<keyword evidence="4 5" id="KW-0472">Membrane</keyword>